<dbReference type="Proteomes" id="UP000581688">
    <property type="component" value="Unassembled WGS sequence"/>
</dbReference>
<comment type="caution">
    <text evidence="1">The sequence shown here is derived from an EMBL/GenBank/DDBJ whole genome shotgun (WGS) entry which is preliminary data.</text>
</comment>
<organism evidence="1 2">
    <name type="scientific">Salirhabdus euzebyi</name>
    <dbReference type="NCBI Taxonomy" id="394506"/>
    <lineage>
        <taxon>Bacteria</taxon>
        <taxon>Bacillati</taxon>
        <taxon>Bacillota</taxon>
        <taxon>Bacilli</taxon>
        <taxon>Bacillales</taxon>
        <taxon>Bacillaceae</taxon>
        <taxon>Salirhabdus</taxon>
    </lineage>
</organism>
<dbReference type="AlphaFoldDB" id="A0A841Q439"/>
<gene>
    <name evidence="1" type="ORF">HNQ94_001612</name>
</gene>
<sequence>MDLVAVQPYIKIHREVSAIEQKDIVYDRNIYLYVDRIVTKYHEFPLVDVFDMSYRDFGSEVGLLYLHTRMGVYSYTVQSSPEHFIMAYHGLGKK</sequence>
<name>A0A841Q439_9BACI</name>
<accession>A0A841Q439</accession>
<protein>
    <submittedName>
        <fullName evidence="1">Uncharacterized protein</fullName>
    </submittedName>
</protein>
<dbReference type="EMBL" id="JACHGH010000004">
    <property type="protein sequence ID" value="MBB6453164.1"/>
    <property type="molecule type" value="Genomic_DNA"/>
</dbReference>
<evidence type="ECO:0000313" key="2">
    <source>
        <dbReference type="Proteomes" id="UP000581688"/>
    </source>
</evidence>
<keyword evidence="2" id="KW-1185">Reference proteome</keyword>
<evidence type="ECO:0000313" key="1">
    <source>
        <dbReference type="EMBL" id="MBB6453164.1"/>
    </source>
</evidence>
<dbReference type="RefSeq" id="WP_174495726.1">
    <property type="nucleotide sequence ID" value="NZ_CADDWK010000004.1"/>
</dbReference>
<reference evidence="1 2" key="1">
    <citation type="submission" date="2020-08" db="EMBL/GenBank/DDBJ databases">
        <title>Genomic Encyclopedia of Type Strains, Phase IV (KMG-IV): sequencing the most valuable type-strain genomes for metagenomic binning, comparative biology and taxonomic classification.</title>
        <authorList>
            <person name="Goeker M."/>
        </authorList>
    </citation>
    <scope>NUCLEOTIDE SEQUENCE [LARGE SCALE GENOMIC DNA]</scope>
    <source>
        <strain evidence="1 2">DSM 19612</strain>
    </source>
</reference>
<proteinExistence type="predicted"/>